<dbReference type="Proteomes" id="UP000199437">
    <property type="component" value="Unassembled WGS sequence"/>
</dbReference>
<evidence type="ECO:0000313" key="4">
    <source>
        <dbReference type="Proteomes" id="UP000199437"/>
    </source>
</evidence>
<dbReference type="EMBL" id="FOIR01000003">
    <property type="protein sequence ID" value="SEW36890.1"/>
    <property type="molecule type" value="Genomic_DNA"/>
</dbReference>
<dbReference type="GeneID" id="99987910"/>
<dbReference type="SMART" id="SM00850">
    <property type="entry name" value="LytTR"/>
    <property type="match status" value="1"/>
</dbReference>
<evidence type="ECO:0000313" key="3">
    <source>
        <dbReference type="EMBL" id="SEW36890.1"/>
    </source>
</evidence>
<proteinExistence type="predicted"/>
<gene>
    <name evidence="3" type="ORF">SAMN05216290_3232</name>
</gene>
<protein>
    <submittedName>
        <fullName evidence="3">Transcriptional regulator, LytTR family</fullName>
    </submittedName>
</protein>
<keyword evidence="1" id="KW-0472">Membrane</keyword>
<evidence type="ECO:0000256" key="1">
    <source>
        <dbReference type="SAM" id="Phobius"/>
    </source>
</evidence>
<feature type="transmembrane region" description="Helical" evidence="1">
    <location>
        <begin position="90"/>
        <end position="111"/>
    </location>
</feature>
<sequence>MLCYIYASMNYLKAPYPFFHQGKELIKNALLIVLFGFTFDYFFEPFNVARSEHTIPYWGICLVHSSSAASIYLFTSLIAKPLINEDQWKLWREFCFLALCLLLIGIGSFLWREVIYDNPNNVSLRYLIEEVRNTFLVGSLILFFITTINFRLLEGKNRKSAQQISSRKATEEHATEHRFLEIKTKVSADDFQLLPEQLICAKADGNYVEFYSQNGSHAQKQVARISLSEAHEQLKNIPKLVKTHRAYLVNTQHVQKVEGNAQGYQLTCKNLDFKIPVSRTNLAQFKQAIG</sequence>
<feature type="domain" description="HTH LytTR-type" evidence="2">
    <location>
        <begin position="226"/>
        <end position="290"/>
    </location>
</feature>
<feature type="transmembrane region" description="Helical" evidence="1">
    <location>
        <begin position="25"/>
        <end position="43"/>
    </location>
</feature>
<dbReference type="GO" id="GO:0003677">
    <property type="term" value="F:DNA binding"/>
    <property type="evidence" value="ECO:0007669"/>
    <property type="project" value="InterPro"/>
</dbReference>
<dbReference type="Gene3D" id="2.40.50.1020">
    <property type="entry name" value="LytTr DNA-binding domain"/>
    <property type="match status" value="1"/>
</dbReference>
<dbReference type="Pfam" id="PF04397">
    <property type="entry name" value="LytTR"/>
    <property type="match status" value="1"/>
</dbReference>
<dbReference type="STRING" id="1267423.SAMN05216290_3232"/>
<dbReference type="RefSeq" id="WP_090259783.1">
    <property type="nucleotide sequence ID" value="NZ_FOIR01000003.1"/>
</dbReference>
<feature type="transmembrane region" description="Helical" evidence="1">
    <location>
        <begin position="55"/>
        <end position="78"/>
    </location>
</feature>
<feature type="transmembrane region" description="Helical" evidence="1">
    <location>
        <begin position="131"/>
        <end position="153"/>
    </location>
</feature>
<dbReference type="OrthoDB" id="1118393at2"/>
<dbReference type="InterPro" id="IPR007492">
    <property type="entry name" value="LytTR_DNA-bd_dom"/>
</dbReference>
<dbReference type="PROSITE" id="PS50930">
    <property type="entry name" value="HTH_LYTTR"/>
    <property type="match status" value="1"/>
</dbReference>
<keyword evidence="4" id="KW-1185">Reference proteome</keyword>
<accession>A0A1I0R8D0</accession>
<name>A0A1I0R8D0_9BACT</name>
<organism evidence="3 4">
    <name type="scientific">Roseivirga pacifica</name>
    <dbReference type="NCBI Taxonomy" id="1267423"/>
    <lineage>
        <taxon>Bacteria</taxon>
        <taxon>Pseudomonadati</taxon>
        <taxon>Bacteroidota</taxon>
        <taxon>Cytophagia</taxon>
        <taxon>Cytophagales</taxon>
        <taxon>Roseivirgaceae</taxon>
        <taxon>Roseivirga</taxon>
    </lineage>
</organism>
<keyword evidence="1" id="KW-1133">Transmembrane helix</keyword>
<reference evidence="4" key="1">
    <citation type="submission" date="2016-10" db="EMBL/GenBank/DDBJ databases">
        <authorList>
            <person name="Varghese N."/>
            <person name="Submissions S."/>
        </authorList>
    </citation>
    <scope>NUCLEOTIDE SEQUENCE [LARGE SCALE GENOMIC DNA]</scope>
    <source>
        <strain evidence="4">CGMCC 1.12402</strain>
    </source>
</reference>
<dbReference type="AlphaFoldDB" id="A0A1I0R8D0"/>
<keyword evidence="1" id="KW-0812">Transmembrane</keyword>
<evidence type="ECO:0000259" key="2">
    <source>
        <dbReference type="PROSITE" id="PS50930"/>
    </source>
</evidence>